<feature type="compositionally biased region" description="Pro residues" evidence="1">
    <location>
        <begin position="158"/>
        <end position="170"/>
    </location>
</feature>
<dbReference type="Proteomes" id="UP001614394">
    <property type="component" value="Unassembled WGS sequence"/>
</dbReference>
<feature type="transmembrane region" description="Helical" evidence="2">
    <location>
        <begin position="76"/>
        <end position="94"/>
    </location>
</feature>
<keyword evidence="2" id="KW-1133">Transmembrane helix</keyword>
<evidence type="ECO:0008006" key="5">
    <source>
        <dbReference type="Google" id="ProtNLM"/>
    </source>
</evidence>
<dbReference type="EMBL" id="JBITYG010000010">
    <property type="protein sequence ID" value="MFI9104653.1"/>
    <property type="molecule type" value="Genomic_DNA"/>
</dbReference>
<feature type="transmembrane region" description="Helical" evidence="2">
    <location>
        <begin position="106"/>
        <end position="129"/>
    </location>
</feature>
<name>A0ABW8CDX2_9ACTN</name>
<gene>
    <name evidence="3" type="ORF">ACIGXA_29485</name>
</gene>
<keyword evidence="4" id="KW-1185">Reference proteome</keyword>
<reference evidence="3 4" key="1">
    <citation type="submission" date="2024-10" db="EMBL/GenBank/DDBJ databases">
        <title>The Natural Products Discovery Center: Release of the First 8490 Sequenced Strains for Exploring Actinobacteria Biosynthetic Diversity.</title>
        <authorList>
            <person name="Kalkreuter E."/>
            <person name="Kautsar S.A."/>
            <person name="Yang D."/>
            <person name="Bader C.D."/>
            <person name="Teijaro C.N."/>
            <person name="Fluegel L."/>
            <person name="Davis C.M."/>
            <person name="Simpson J.R."/>
            <person name="Lauterbach L."/>
            <person name="Steele A.D."/>
            <person name="Gui C."/>
            <person name="Meng S."/>
            <person name="Li G."/>
            <person name="Viehrig K."/>
            <person name="Ye F."/>
            <person name="Su P."/>
            <person name="Kiefer A.F."/>
            <person name="Nichols A."/>
            <person name="Cepeda A.J."/>
            <person name="Yan W."/>
            <person name="Fan B."/>
            <person name="Jiang Y."/>
            <person name="Adhikari A."/>
            <person name="Zheng C.-J."/>
            <person name="Schuster L."/>
            <person name="Cowan T.M."/>
            <person name="Smanski M.J."/>
            <person name="Chevrette M.G."/>
            <person name="De Carvalho L.P.S."/>
            <person name="Shen B."/>
        </authorList>
    </citation>
    <scope>NUCLEOTIDE SEQUENCE [LARGE SCALE GENOMIC DNA]</scope>
    <source>
        <strain evidence="3 4">NPDC053399</strain>
    </source>
</reference>
<evidence type="ECO:0000256" key="1">
    <source>
        <dbReference type="SAM" id="MobiDB-lite"/>
    </source>
</evidence>
<sequence>MIRNVFGSLIALLGAAAAVWSPFRAWYDGRHGSEIRIEDLFNGITTDRAAVMGSLFLPMLFATLITLLGILLRSRLLVAFSGVLVLGFTILWMVRQGLAAGSLTAGGNGLGIGVANALGGGILLLIGAATMSGRRHRHYGSPSPHPIDTAAPVEPTEPTWPAPPETPPEPPLEDTRTATWIPPEHRPTPERPD</sequence>
<comment type="caution">
    <text evidence="3">The sequence shown here is derived from an EMBL/GenBank/DDBJ whole genome shotgun (WGS) entry which is preliminary data.</text>
</comment>
<keyword evidence="2" id="KW-0472">Membrane</keyword>
<feature type="compositionally biased region" description="Basic and acidic residues" evidence="1">
    <location>
        <begin position="183"/>
        <end position="193"/>
    </location>
</feature>
<feature type="region of interest" description="Disordered" evidence="1">
    <location>
        <begin position="135"/>
        <end position="193"/>
    </location>
</feature>
<protein>
    <recommendedName>
        <fullName evidence="5">Integral membrane protein</fullName>
    </recommendedName>
</protein>
<proteinExistence type="predicted"/>
<dbReference type="RefSeq" id="WP_399655208.1">
    <property type="nucleotide sequence ID" value="NZ_JBITYG010000010.1"/>
</dbReference>
<evidence type="ECO:0000313" key="4">
    <source>
        <dbReference type="Proteomes" id="UP001614394"/>
    </source>
</evidence>
<evidence type="ECO:0000313" key="3">
    <source>
        <dbReference type="EMBL" id="MFI9104653.1"/>
    </source>
</evidence>
<feature type="transmembrane region" description="Helical" evidence="2">
    <location>
        <begin position="49"/>
        <end position="71"/>
    </location>
</feature>
<evidence type="ECO:0000256" key="2">
    <source>
        <dbReference type="SAM" id="Phobius"/>
    </source>
</evidence>
<organism evidence="3 4">
    <name type="scientific">Streptomyces fildesensis</name>
    <dbReference type="NCBI Taxonomy" id="375757"/>
    <lineage>
        <taxon>Bacteria</taxon>
        <taxon>Bacillati</taxon>
        <taxon>Actinomycetota</taxon>
        <taxon>Actinomycetes</taxon>
        <taxon>Kitasatosporales</taxon>
        <taxon>Streptomycetaceae</taxon>
        <taxon>Streptomyces</taxon>
    </lineage>
</organism>
<keyword evidence="2" id="KW-0812">Transmembrane</keyword>
<accession>A0ABW8CDX2</accession>